<accession>A0A0N5BU35</accession>
<dbReference type="AlphaFoldDB" id="A0A0N5BU35"/>
<organism evidence="1 2">
    <name type="scientific">Strongyloides papillosus</name>
    <name type="common">Intestinal threadworm</name>
    <dbReference type="NCBI Taxonomy" id="174720"/>
    <lineage>
        <taxon>Eukaryota</taxon>
        <taxon>Metazoa</taxon>
        <taxon>Ecdysozoa</taxon>
        <taxon>Nematoda</taxon>
        <taxon>Chromadorea</taxon>
        <taxon>Rhabditida</taxon>
        <taxon>Tylenchina</taxon>
        <taxon>Panagrolaimomorpha</taxon>
        <taxon>Strongyloidoidea</taxon>
        <taxon>Strongyloididae</taxon>
        <taxon>Strongyloides</taxon>
    </lineage>
</organism>
<keyword evidence="1" id="KW-1185">Reference proteome</keyword>
<dbReference type="STRING" id="174720.A0A0N5BU35"/>
<proteinExistence type="predicted"/>
<evidence type="ECO:0000313" key="1">
    <source>
        <dbReference type="Proteomes" id="UP000046392"/>
    </source>
</evidence>
<evidence type="ECO:0000313" key="2">
    <source>
        <dbReference type="WBParaSite" id="SPAL_0000935800.1"/>
    </source>
</evidence>
<dbReference type="WBParaSite" id="SPAL_0000935800.1">
    <property type="protein sequence ID" value="SPAL_0000935800.1"/>
    <property type="gene ID" value="SPAL_0000935800"/>
</dbReference>
<protein>
    <submittedName>
        <fullName evidence="2">BACK domain-containing protein</fullName>
    </submittedName>
</protein>
<reference evidence="2" key="1">
    <citation type="submission" date="2017-02" db="UniProtKB">
        <authorList>
            <consortium name="WormBaseParasite"/>
        </authorList>
    </citation>
    <scope>IDENTIFICATION</scope>
</reference>
<name>A0A0N5BU35_STREA</name>
<dbReference type="PANTHER" id="PTHR24413">
    <property type="entry name" value="SPECKLE-TYPE POZ PROTEIN"/>
    <property type="match status" value="1"/>
</dbReference>
<dbReference type="Gene3D" id="1.25.40.420">
    <property type="match status" value="1"/>
</dbReference>
<dbReference type="Proteomes" id="UP000046392">
    <property type="component" value="Unplaced"/>
</dbReference>
<sequence>MASEMLAIAVEYGLDRLKAVAVEYLCDHLTVENVCEHLILSEKFSSKKLEENCQKFIFDNAESLRKTKNFDELFKSHPYLAEGLFWKLFDLSFTSNNNSLE</sequence>